<dbReference type="Gene3D" id="1.10.8.60">
    <property type="match status" value="1"/>
</dbReference>
<dbReference type="PROSITE" id="PS50045">
    <property type="entry name" value="SIGMA54_INTERACT_4"/>
    <property type="match status" value="1"/>
</dbReference>
<comment type="caution">
    <text evidence="9">The sequence shown here is derived from an EMBL/GenBank/DDBJ whole genome shotgun (WGS) entry which is preliminary data.</text>
</comment>
<proteinExistence type="predicted"/>
<dbReference type="PANTHER" id="PTHR32071:SF113">
    <property type="entry name" value="ALGINATE BIOSYNTHESIS TRANSCRIPTIONAL REGULATORY PROTEIN ALGB"/>
    <property type="match status" value="1"/>
</dbReference>
<accession>A0A1B7XQ34</accession>
<dbReference type="AlphaFoldDB" id="A0A1B7XQ34"/>
<dbReference type="STRING" id="1560234.SP90_00910"/>
<evidence type="ECO:0000256" key="4">
    <source>
        <dbReference type="ARBA" id="ARBA00023125"/>
    </source>
</evidence>
<reference evidence="9 10" key="1">
    <citation type="submission" date="2015-01" db="EMBL/GenBank/DDBJ databases">
        <title>Desulfovibrio sp. JC271 draft genome sequence.</title>
        <authorList>
            <person name="Shivani Y."/>
            <person name="Subhash Y."/>
            <person name="Sasikala C."/>
            <person name="Ramana C.V."/>
        </authorList>
    </citation>
    <scope>NUCLEOTIDE SEQUENCE [LARGE SCALE GENOMIC DNA]</scope>
    <source>
        <strain evidence="9 10">JC271</strain>
    </source>
</reference>
<dbReference type="PROSITE" id="PS50110">
    <property type="entry name" value="RESPONSE_REGULATORY"/>
    <property type="match status" value="1"/>
</dbReference>
<dbReference type="GO" id="GO:0000160">
    <property type="term" value="P:phosphorelay signal transduction system"/>
    <property type="evidence" value="ECO:0007669"/>
    <property type="project" value="InterPro"/>
</dbReference>
<dbReference type="InterPro" id="IPR002078">
    <property type="entry name" value="Sigma_54_int"/>
</dbReference>
<dbReference type="InterPro" id="IPR027417">
    <property type="entry name" value="P-loop_NTPase"/>
</dbReference>
<keyword evidence="10" id="KW-1185">Reference proteome</keyword>
<dbReference type="InterPro" id="IPR058031">
    <property type="entry name" value="AAA_lid_NorR"/>
</dbReference>
<dbReference type="InterPro" id="IPR001789">
    <property type="entry name" value="Sig_transdc_resp-reg_receiver"/>
</dbReference>
<dbReference type="Proteomes" id="UP000091979">
    <property type="component" value="Unassembled WGS sequence"/>
</dbReference>
<dbReference type="PATRIC" id="fig|1560234.3.peg.195"/>
<dbReference type="CDD" id="cd00009">
    <property type="entry name" value="AAA"/>
    <property type="match status" value="1"/>
</dbReference>
<dbReference type="InterPro" id="IPR011006">
    <property type="entry name" value="CheY-like_superfamily"/>
</dbReference>
<evidence type="ECO:0000256" key="6">
    <source>
        <dbReference type="PROSITE-ProRule" id="PRU00169"/>
    </source>
</evidence>
<keyword evidence="3" id="KW-0805">Transcription regulation</keyword>
<evidence type="ECO:0000256" key="3">
    <source>
        <dbReference type="ARBA" id="ARBA00023015"/>
    </source>
</evidence>
<feature type="modified residue" description="4-aspartylphosphate" evidence="6">
    <location>
        <position position="52"/>
    </location>
</feature>
<keyword evidence="1" id="KW-0547">Nucleotide-binding</keyword>
<dbReference type="Pfam" id="PF25601">
    <property type="entry name" value="AAA_lid_14"/>
    <property type="match status" value="1"/>
</dbReference>
<dbReference type="InterPro" id="IPR009057">
    <property type="entry name" value="Homeodomain-like_sf"/>
</dbReference>
<gene>
    <name evidence="9" type="ORF">SP90_00910</name>
</gene>
<dbReference type="Pfam" id="PF00158">
    <property type="entry name" value="Sigma54_activat"/>
    <property type="match status" value="1"/>
</dbReference>
<dbReference type="RefSeq" id="WP_066851622.1">
    <property type="nucleotide sequence ID" value="NZ_JXMS01000001.1"/>
</dbReference>
<dbReference type="GO" id="GO:0006355">
    <property type="term" value="P:regulation of DNA-templated transcription"/>
    <property type="evidence" value="ECO:0007669"/>
    <property type="project" value="InterPro"/>
</dbReference>
<keyword evidence="6" id="KW-0597">Phosphoprotein</keyword>
<dbReference type="Gene3D" id="3.40.50.2300">
    <property type="match status" value="1"/>
</dbReference>
<feature type="domain" description="Sigma-54 factor interaction" evidence="7">
    <location>
        <begin position="139"/>
        <end position="368"/>
    </location>
</feature>
<dbReference type="SMART" id="SM00382">
    <property type="entry name" value="AAA"/>
    <property type="match status" value="1"/>
</dbReference>
<keyword evidence="4" id="KW-0238">DNA-binding</keyword>
<dbReference type="OrthoDB" id="9763792at2"/>
<dbReference type="InterPro" id="IPR025944">
    <property type="entry name" value="Sigma_54_int_dom_CS"/>
</dbReference>
<dbReference type="GO" id="GO:0005524">
    <property type="term" value="F:ATP binding"/>
    <property type="evidence" value="ECO:0007669"/>
    <property type="project" value="UniProtKB-KW"/>
</dbReference>
<dbReference type="PANTHER" id="PTHR32071">
    <property type="entry name" value="TRANSCRIPTIONAL REGULATORY PROTEIN"/>
    <property type="match status" value="1"/>
</dbReference>
<evidence type="ECO:0000259" key="7">
    <source>
        <dbReference type="PROSITE" id="PS50045"/>
    </source>
</evidence>
<dbReference type="PROSITE" id="PS00688">
    <property type="entry name" value="SIGMA54_INTERACT_3"/>
    <property type="match status" value="1"/>
</dbReference>
<dbReference type="GO" id="GO:0003677">
    <property type="term" value="F:DNA binding"/>
    <property type="evidence" value="ECO:0007669"/>
    <property type="project" value="UniProtKB-KW"/>
</dbReference>
<dbReference type="FunFam" id="3.40.50.300:FF:000006">
    <property type="entry name" value="DNA-binding transcriptional regulator NtrC"/>
    <property type="match status" value="1"/>
</dbReference>
<sequence>MALVLIIDDDPSISYTLSRASQRQGHTVTFARTLQEGAQRATEEDFAAVFLDVCLPDGDGLTLLPQLKAQEPSPEVIIITGAGEPEGAAQAIADGAWEYIQKSDSIHQIAVTLERAIRYREKRLTTSQPSSLPLQRENIVGESPAIRKVLSTVEQYAASDVNVLITGETGVGKEMFARAIHENSKRSDKPFVVVDCAALPDSLAEGILYGYTKGAYTGASRESTGLIMQADGGTLFLDEIGELSLDVQKKFLRILQEHTVRPIGSAQEQHSDFRLLAATNCNLEAMVDNGTFRSDLLFRIKALHLSLPSLTERKEDIRLLVDKFITDFSNQYSIPPKKVDPELLEVLEAYDWPGNVRELRHAVDHAVSAARHEPLLFSQHIPQVIRISVAKQRIDQSPERIAPLPERKEDLPTLHDFRAEAYRKLEKQYLSDLLLLTDRSIKEACAISGLSRSRLYALLKEHGVQQNKTTPPDQ</sequence>
<organism evidence="9 10">
    <name type="scientific">Halodesulfovibrio spirochaetisodalis</name>
    <dbReference type="NCBI Taxonomy" id="1560234"/>
    <lineage>
        <taxon>Bacteria</taxon>
        <taxon>Pseudomonadati</taxon>
        <taxon>Thermodesulfobacteriota</taxon>
        <taxon>Desulfovibrionia</taxon>
        <taxon>Desulfovibrionales</taxon>
        <taxon>Desulfovibrionaceae</taxon>
        <taxon>Halodesulfovibrio</taxon>
    </lineage>
</organism>
<dbReference type="PROSITE" id="PS00675">
    <property type="entry name" value="SIGMA54_INTERACT_1"/>
    <property type="match status" value="1"/>
</dbReference>
<evidence type="ECO:0000256" key="1">
    <source>
        <dbReference type="ARBA" id="ARBA00022741"/>
    </source>
</evidence>
<protein>
    <submittedName>
        <fullName evidence="9">Fis family transcriptional regulator</fullName>
    </submittedName>
</protein>
<evidence type="ECO:0000259" key="8">
    <source>
        <dbReference type="PROSITE" id="PS50110"/>
    </source>
</evidence>
<dbReference type="Gene3D" id="3.40.50.300">
    <property type="entry name" value="P-loop containing nucleotide triphosphate hydrolases"/>
    <property type="match status" value="1"/>
</dbReference>
<dbReference type="Gene3D" id="1.10.10.60">
    <property type="entry name" value="Homeodomain-like"/>
    <property type="match status" value="1"/>
</dbReference>
<evidence type="ECO:0000313" key="10">
    <source>
        <dbReference type="Proteomes" id="UP000091979"/>
    </source>
</evidence>
<name>A0A1B7XQ34_9BACT</name>
<dbReference type="InterPro" id="IPR003593">
    <property type="entry name" value="AAA+_ATPase"/>
</dbReference>
<dbReference type="SUPFAM" id="SSF52540">
    <property type="entry name" value="P-loop containing nucleoside triphosphate hydrolases"/>
    <property type="match status" value="1"/>
</dbReference>
<dbReference type="SUPFAM" id="SSF52172">
    <property type="entry name" value="CheY-like"/>
    <property type="match status" value="1"/>
</dbReference>
<dbReference type="InterPro" id="IPR025662">
    <property type="entry name" value="Sigma_54_int_dom_ATP-bd_1"/>
</dbReference>
<dbReference type="SUPFAM" id="SSF46689">
    <property type="entry name" value="Homeodomain-like"/>
    <property type="match status" value="1"/>
</dbReference>
<evidence type="ECO:0000256" key="5">
    <source>
        <dbReference type="ARBA" id="ARBA00023163"/>
    </source>
</evidence>
<evidence type="ECO:0000313" key="9">
    <source>
        <dbReference type="EMBL" id="OBQ57630.1"/>
    </source>
</evidence>
<dbReference type="PROSITE" id="PS00676">
    <property type="entry name" value="SIGMA54_INTERACT_2"/>
    <property type="match status" value="1"/>
</dbReference>
<dbReference type="SMART" id="SM00448">
    <property type="entry name" value="REC"/>
    <property type="match status" value="1"/>
</dbReference>
<keyword evidence="2" id="KW-0067">ATP-binding</keyword>
<dbReference type="InterPro" id="IPR025943">
    <property type="entry name" value="Sigma_54_int_dom_ATP-bd_2"/>
</dbReference>
<keyword evidence="5" id="KW-0804">Transcription</keyword>
<dbReference type="EMBL" id="JXMS01000001">
    <property type="protein sequence ID" value="OBQ57630.1"/>
    <property type="molecule type" value="Genomic_DNA"/>
</dbReference>
<evidence type="ECO:0000256" key="2">
    <source>
        <dbReference type="ARBA" id="ARBA00022840"/>
    </source>
</evidence>
<dbReference type="Pfam" id="PF00072">
    <property type="entry name" value="Response_reg"/>
    <property type="match status" value="1"/>
</dbReference>
<feature type="domain" description="Response regulatory" evidence="8">
    <location>
        <begin position="3"/>
        <end position="117"/>
    </location>
</feature>